<dbReference type="Gene3D" id="1.10.760.10">
    <property type="entry name" value="Cytochrome c-like domain"/>
    <property type="match status" value="2"/>
</dbReference>
<dbReference type="STRING" id="298654.FraEuI1c_1797"/>
<feature type="domain" description="Cytochrome c" evidence="6">
    <location>
        <begin position="199"/>
        <end position="277"/>
    </location>
</feature>
<dbReference type="GO" id="GO:0046872">
    <property type="term" value="F:metal ion binding"/>
    <property type="evidence" value="ECO:0007669"/>
    <property type="project" value="UniProtKB-KW"/>
</dbReference>
<dbReference type="PANTHER" id="PTHR33751">
    <property type="entry name" value="CBB3-TYPE CYTOCHROME C OXIDASE SUBUNIT FIXP"/>
    <property type="match status" value="1"/>
</dbReference>
<dbReference type="SUPFAM" id="SSF46626">
    <property type="entry name" value="Cytochrome c"/>
    <property type="match status" value="2"/>
</dbReference>
<organism evidence="7 8">
    <name type="scientific">Pseudofrankia inefficax (strain DSM 45817 / CECT 9037 / DDB 130130 / EuI1c)</name>
    <name type="common">Frankia inefficax</name>
    <dbReference type="NCBI Taxonomy" id="298654"/>
    <lineage>
        <taxon>Bacteria</taxon>
        <taxon>Bacillati</taxon>
        <taxon>Actinomycetota</taxon>
        <taxon>Actinomycetes</taxon>
        <taxon>Frankiales</taxon>
        <taxon>Frankiaceae</taxon>
        <taxon>Pseudofrankia</taxon>
    </lineage>
</organism>
<dbReference type="InterPro" id="IPR036909">
    <property type="entry name" value="Cyt_c-like_dom_sf"/>
</dbReference>
<dbReference type="PANTHER" id="PTHR33751:SF13">
    <property type="entry name" value="CYTOCHROME BC1 COMPLEX CYTOCHROME C SUBUNIT"/>
    <property type="match status" value="1"/>
</dbReference>
<dbReference type="GO" id="GO:0020037">
    <property type="term" value="F:heme binding"/>
    <property type="evidence" value="ECO:0007669"/>
    <property type="project" value="InterPro"/>
</dbReference>
<keyword evidence="5" id="KW-0472">Membrane</keyword>
<feature type="domain" description="Cytochrome c" evidence="6">
    <location>
        <begin position="104"/>
        <end position="183"/>
    </location>
</feature>
<sequence length="320" mass="33061">MTPPADATAAADQGVVPELADTLVPELADEADELDVDDEGDLVAERPVRVPGRLAPRARRSRPVSVKRRRRSSALVLSLALLATGVLWSLLAPTGNAADPTESEAVRNGQALYLQGCSTCHGLNAGGTQSGPSLIGVGSAAVDFQMSTGRMPLAGAAAQAKRKDPSYSQTQIDQIAAYIQTMGGGQEKPTITQKELADADMAFGGELYRSNCAQCHQVAGQGAPLTYGKYAPALTNATPEQIIEAMRVGPESMPVFGQGQLDDNSAKAIAAYIVASRDATSPGGDKLGAYGPVPEGLLAVLVGIGGLLGVCLWIGARQKV</sequence>
<evidence type="ECO:0000259" key="6">
    <source>
        <dbReference type="PROSITE" id="PS51007"/>
    </source>
</evidence>
<protein>
    <submittedName>
        <fullName evidence="7">Cytochrome c class I</fullName>
    </submittedName>
</protein>
<evidence type="ECO:0000313" key="7">
    <source>
        <dbReference type="EMBL" id="ADP79853.1"/>
    </source>
</evidence>
<dbReference type="Pfam" id="PF00034">
    <property type="entry name" value="Cytochrom_C"/>
    <property type="match status" value="1"/>
</dbReference>
<dbReference type="AlphaFoldDB" id="E3JBI1"/>
<dbReference type="InParanoid" id="E3JBI1"/>
<evidence type="ECO:0000256" key="1">
    <source>
        <dbReference type="ARBA" id="ARBA00022617"/>
    </source>
</evidence>
<dbReference type="KEGG" id="fri:FraEuI1c_1797"/>
<name>E3JBI1_PSEI1</name>
<dbReference type="GO" id="GO:0009055">
    <property type="term" value="F:electron transfer activity"/>
    <property type="evidence" value="ECO:0007669"/>
    <property type="project" value="InterPro"/>
</dbReference>
<keyword evidence="5" id="KW-1133">Transmembrane helix</keyword>
<dbReference type="Pfam" id="PF13442">
    <property type="entry name" value="Cytochrome_CBB3"/>
    <property type="match status" value="1"/>
</dbReference>
<dbReference type="Proteomes" id="UP000002484">
    <property type="component" value="Chromosome"/>
</dbReference>
<feature type="transmembrane region" description="Helical" evidence="5">
    <location>
        <begin position="296"/>
        <end position="316"/>
    </location>
</feature>
<keyword evidence="1 4" id="KW-0349">Heme</keyword>
<gene>
    <name evidence="7" type="ordered locus">FraEuI1c_1797</name>
</gene>
<evidence type="ECO:0000256" key="2">
    <source>
        <dbReference type="ARBA" id="ARBA00022723"/>
    </source>
</evidence>
<reference evidence="7 8" key="1">
    <citation type="submission" date="2010-10" db="EMBL/GenBank/DDBJ databases">
        <title>Complete sequence of Frankia sp. EuI1c.</title>
        <authorList>
            <consortium name="US DOE Joint Genome Institute"/>
            <person name="Lucas S."/>
            <person name="Copeland A."/>
            <person name="Lapidus A."/>
            <person name="Cheng J.-F."/>
            <person name="Bruce D."/>
            <person name="Goodwin L."/>
            <person name="Pitluck S."/>
            <person name="Chertkov O."/>
            <person name="Detter J.C."/>
            <person name="Han C."/>
            <person name="Tapia R."/>
            <person name="Land M."/>
            <person name="Hauser L."/>
            <person name="Jeffries C."/>
            <person name="Kyrpides N."/>
            <person name="Ivanova N."/>
            <person name="Mikhailova N."/>
            <person name="Beauchemin N."/>
            <person name="Sen A."/>
            <person name="Sur S.A."/>
            <person name="Gtari M."/>
            <person name="Wall L."/>
            <person name="Tisa L."/>
            <person name="Woyke T."/>
        </authorList>
    </citation>
    <scope>NUCLEOTIDE SEQUENCE [LARGE SCALE GENOMIC DNA]</scope>
    <source>
        <strain evidence="8">DSM 45817 / CECT 9037 / EuI1c</strain>
    </source>
</reference>
<dbReference type="eggNOG" id="COG2010">
    <property type="taxonomic scope" value="Bacteria"/>
</dbReference>
<evidence type="ECO:0000256" key="3">
    <source>
        <dbReference type="ARBA" id="ARBA00023004"/>
    </source>
</evidence>
<accession>E3JBI1</accession>
<feature type="transmembrane region" description="Helical" evidence="5">
    <location>
        <begin position="72"/>
        <end position="91"/>
    </location>
</feature>
<evidence type="ECO:0000256" key="4">
    <source>
        <dbReference type="PROSITE-ProRule" id="PRU00433"/>
    </source>
</evidence>
<dbReference type="HOGENOM" id="CLU_086567_0_0_11"/>
<keyword evidence="2 4" id="KW-0479">Metal-binding</keyword>
<evidence type="ECO:0000313" key="8">
    <source>
        <dbReference type="Proteomes" id="UP000002484"/>
    </source>
</evidence>
<keyword evidence="3 4" id="KW-0408">Iron</keyword>
<dbReference type="FunCoup" id="E3JBI1">
    <property type="interactions" value="35"/>
</dbReference>
<keyword evidence="5" id="KW-0812">Transmembrane</keyword>
<keyword evidence="8" id="KW-1185">Reference proteome</keyword>
<evidence type="ECO:0000256" key="5">
    <source>
        <dbReference type="SAM" id="Phobius"/>
    </source>
</evidence>
<dbReference type="InterPro" id="IPR009056">
    <property type="entry name" value="Cyt_c-like_dom"/>
</dbReference>
<dbReference type="InterPro" id="IPR050597">
    <property type="entry name" value="Cytochrome_c_Oxidase_Subunit"/>
</dbReference>
<dbReference type="PROSITE" id="PS51007">
    <property type="entry name" value="CYTC"/>
    <property type="match status" value="2"/>
</dbReference>
<proteinExistence type="predicted"/>
<dbReference type="EMBL" id="CP002299">
    <property type="protein sequence ID" value="ADP79853.1"/>
    <property type="molecule type" value="Genomic_DNA"/>
</dbReference>